<name>A0A1W1XLZ2_9NEIS</name>
<dbReference type="Gene3D" id="3.30.1330.60">
    <property type="entry name" value="OmpA-like domain"/>
    <property type="match status" value="1"/>
</dbReference>
<proteinExistence type="predicted"/>
<feature type="domain" description="OmpA-like" evidence="3">
    <location>
        <begin position="299"/>
        <end position="418"/>
    </location>
</feature>
<sequence length="418" mass="45712">MSIATESSHPLDQFLGAAPGASQPAQAYGPADAGAVDALRSGHNAIVSSASPLLYAAMQLRHSDTPQNLAALQSYLVQGIKEFEDAMRRKGVRHEHVVAARYVLCTFLDEVICSCEWGVSWGSCSLLVQFHNETWGGEKFFQLLERLKETPADTRDLLELMYVCLSYGFSGRFGVIDGGQQQLAVLRNQLAELLRQYSPQAASNDLADHWQGVHGKVSKPLTIVPLWVSAILLLVVLVIMYLFLSLRINQHSDPVFGDIQSIRARSAPLAQPKAAAQPRLAQFLEKEIAESKVSVADFADRSVVTILGDGLFESGSADVIPAALPVLHRIGQEVNKIQGKVLVTGHTDNQPIASLRFPSNWHLSQARAQSVRDVLAIDVPANRLTVEGRSDSEPVVKNDTPANRAKNRRVEITVFVTR</sequence>
<dbReference type="NCBIfam" id="NF038228">
    <property type="entry name" value="IcmH_DotU_IVB"/>
    <property type="match status" value="1"/>
</dbReference>
<dbReference type="PROSITE" id="PS51123">
    <property type="entry name" value="OMPA_2"/>
    <property type="match status" value="1"/>
</dbReference>
<evidence type="ECO:0000313" key="5">
    <source>
        <dbReference type="Proteomes" id="UP000192761"/>
    </source>
</evidence>
<dbReference type="GO" id="GO:0016020">
    <property type="term" value="C:membrane"/>
    <property type="evidence" value="ECO:0007669"/>
    <property type="project" value="UniProtKB-UniRule"/>
</dbReference>
<protein>
    <submittedName>
        <fullName evidence="4">Type VI secretion system protein ImpK</fullName>
    </submittedName>
</protein>
<keyword evidence="2" id="KW-1133">Transmembrane helix</keyword>
<evidence type="ECO:0000313" key="4">
    <source>
        <dbReference type="EMBL" id="SMC25010.1"/>
    </source>
</evidence>
<dbReference type="EMBL" id="FWXD01000010">
    <property type="protein sequence ID" value="SMC25010.1"/>
    <property type="molecule type" value="Genomic_DNA"/>
</dbReference>
<dbReference type="STRING" id="1121001.SAMN02745857_02031"/>
<feature type="transmembrane region" description="Helical" evidence="2">
    <location>
        <begin position="224"/>
        <end position="244"/>
    </location>
</feature>
<accession>A0A1W1XLZ2</accession>
<dbReference type="Pfam" id="PF00691">
    <property type="entry name" value="OmpA"/>
    <property type="match status" value="1"/>
</dbReference>
<gene>
    <name evidence="4" type="ORF">SAMN02745857_02031</name>
</gene>
<dbReference type="Proteomes" id="UP000192761">
    <property type="component" value="Unassembled WGS sequence"/>
</dbReference>
<dbReference type="InterPro" id="IPR006665">
    <property type="entry name" value="OmpA-like"/>
</dbReference>
<dbReference type="RefSeq" id="WP_139798765.1">
    <property type="nucleotide sequence ID" value="NZ_FWXD01000010.1"/>
</dbReference>
<dbReference type="PANTHER" id="PTHR38033:SF1">
    <property type="entry name" value="DOTU FAMILY TYPE IV_VI SECRETION SYSTEM PROTEIN"/>
    <property type="match status" value="1"/>
</dbReference>
<dbReference type="AlphaFoldDB" id="A0A1W1XLZ2"/>
<dbReference type="NCBIfam" id="TIGR03349">
    <property type="entry name" value="IV_VI_DotU"/>
    <property type="match status" value="1"/>
</dbReference>
<evidence type="ECO:0000256" key="1">
    <source>
        <dbReference type="PROSITE-ProRule" id="PRU00473"/>
    </source>
</evidence>
<evidence type="ECO:0000259" key="3">
    <source>
        <dbReference type="PROSITE" id="PS51123"/>
    </source>
</evidence>
<dbReference type="InterPro" id="IPR038522">
    <property type="entry name" value="T4/T6SS_DotU_sf"/>
</dbReference>
<dbReference type="InterPro" id="IPR036737">
    <property type="entry name" value="OmpA-like_sf"/>
</dbReference>
<organism evidence="4 5">
    <name type="scientific">Andreprevotia lacus DSM 23236</name>
    <dbReference type="NCBI Taxonomy" id="1121001"/>
    <lineage>
        <taxon>Bacteria</taxon>
        <taxon>Pseudomonadati</taxon>
        <taxon>Pseudomonadota</taxon>
        <taxon>Betaproteobacteria</taxon>
        <taxon>Neisseriales</taxon>
        <taxon>Chitinibacteraceae</taxon>
        <taxon>Andreprevotia</taxon>
    </lineage>
</organism>
<dbReference type="PANTHER" id="PTHR38033">
    <property type="entry name" value="MEMBRANE PROTEIN-RELATED"/>
    <property type="match status" value="1"/>
</dbReference>
<dbReference type="OrthoDB" id="345640at2"/>
<dbReference type="CDD" id="cd07185">
    <property type="entry name" value="OmpA_C-like"/>
    <property type="match status" value="1"/>
</dbReference>
<keyword evidence="2" id="KW-0812">Transmembrane</keyword>
<dbReference type="SUPFAM" id="SSF103088">
    <property type="entry name" value="OmpA-like"/>
    <property type="match status" value="1"/>
</dbReference>
<dbReference type="Pfam" id="PF09850">
    <property type="entry name" value="DotU"/>
    <property type="match status" value="1"/>
</dbReference>
<reference evidence="4 5" key="1">
    <citation type="submission" date="2017-04" db="EMBL/GenBank/DDBJ databases">
        <authorList>
            <person name="Afonso C.L."/>
            <person name="Miller P.J."/>
            <person name="Scott M.A."/>
            <person name="Spackman E."/>
            <person name="Goraichik I."/>
            <person name="Dimitrov K.M."/>
            <person name="Suarez D.L."/>
            <person name="Swayne D.E."/>
        </authorList>
    </citation>
    <scope>NUCLEOTIDE SEQUENCE [LARGE SCALE GENOMIC DNA]</scope>
    <source>
        <strain evidence="4 5">DSM 23236</strain>
    </source>
</reference>
<dbReference type="NCBIfam" id="TIGR03350">
    <property type="entry name" value="type_VI_ompA"/>
    <property type="match status" value="1"/>
</dbReference>
<evidence type="ECO:0000256" key="2">
    <source>
        <dbReference type="SAM" id="Phobius"/>
    </source>
</evidence>
<keyword evidence="5" id="KW-1185">Reference proteome</keyword>
<dbReference type="Gene3D" id="1.25.40.590">
    <property type="entry name" value="Type IV / VI secretion system, DotU"/>
    <property type="match status" value="1"/>
</dbReference>
<dbReference type="InterPro" id="IPR017733">
    <property type="entry name" value="OmpA-like_dom_proteobacteria"/>
</dbReference>
<keyword evidence="1 2" id="KW-0472">Membrane</keyword>
<dbReference type="InterPro" id="IPR017732">
    <property type="entry name" value="T4/T6SS_DotU"/>
</dbReference>